<comment type="catalytic activity">
    <reaction evidence="7">
        <text>L-threonyl-[protein] + ATP = O-phospho-L-threonyl-[protein] + ADP + H(+)</text>
        <dbReference type="Rhea" id="RHEA:46608"/>
        <dbReference type="Rhea" id="RHEA-COMP:11060"/>
        <dbReference type="Rhea" id="RHEA-COMP:11605"/>
        <dbReference type="ChEBI" id="CHEBI:15378"/>
        <dbReference type="ChEBI" id="CHEBI:30013"/>
        <dbReference type="ChEBI" id="CHEBI:30616"/>
        <dbReference type="ChEBI" id="CHEBI:61977"/>
        <dbReference type="ChEBI" id="CHEBI:456216"/>
        <dbReference type="EC" id="2.7.11.1"/>
    </reaction>
</comment>
<protein>
    <recommendedName>
        <fullName evidence="1">non-specific serine/threonine protein kinase</fullName>
        <ecNumber evidence="1">2.7.11.1</ecNumber>
    </recommendedName>
</protein>
<keyword evidence="6" id="KW-0067">ATP-binding</keyword>
<dbReference type="RefSeq" id="WP_082756510.1">
    <property type="nucleotide sequence ID" value="NZ_FNLF01000002.1"/>
</dbReference>
<dbReference type="GO" id="GO:0005524">
    <property type="term" value="F:ATP binding"/>
    <property type="evidence" value="ECO:0007669"/>
    <property type="project" value="UniProtKB-KW"/>
</dbReference>
<dbReference type="Proteomes" id="UP000183053">
    <property type="component" value="Unassembled WGS sequence"/>
</dbReference>
<keyword evidence="5 12" id="KW-0418">Kinase</keyword>
<accession>A0A1H1DJ39</accession>
<dbReference type="EC" id="2.7.11.1" evidence="1"/>
<evidence type="ECO:0000256" key="4">
    <source>
        <dbReference type="ARBA" id="ARBA00022741"/>
    </source>
</evidence>
<reference evidence="13" key="1">
    <citation type="submission" date="2016-10" db="EMBL/GenBank/DDBJ databases">
        <authorList>
            <person name="Varghese N."/>
            <person name="Submissions S."/>
        </authorList>
    </citation>
    <scope>NUCLEOTIDE SEQUENCE [LARGE SCALE GENOMIC DNA]</scope>
    <source>
        <strain evidence="13">DSM 44142</strain>
    </source>
</reference>
<dbReference type="STRING" id="47312.SAMN04489765_1756"/>
<evidence type="ECO:0000256" key="9">
    <source>
        <dbReference type="SAM" id="MobiDB-lite"/>
    </source>
</evidence>
<dbReference type="InterPro" id="IPR011009">
    <property type="entry name" value="Kinase-like_dom_sf"/>
</dbReference>
<gene>
    <name evidence="12" type="ORF">SAMN04489765_1756</name>
</gene>
<dbReference type="SUPFAM" id="SSF56112">
    <property type="entry name" value="Protein kinase-like (PK-like)"/>
    <property type="match status" value="1"/>
</dbReference>
<dbReference type="Gene3D" id="3.30.200.20">
    <property type="entry name" value="Phosphorylase Kinase, domain 1"/>
    <property type="match status" value="1"/>
</dbReference>
<evidence type="ECO:0000256" key="2">
    <source>
        <dbReference type="ARBA" id="ARBA00022527"/>
    </source>
</evidence>
<evidence type="ECO:0000256" key="8">
    <source>
        <dbReference type="ARBA" id="ARBA00048679"/>
    </source>
</evidence>
<feature type="region of interest" description="Disordered" evidence="9">
    <location>
        <begin position="355"/>
        <end position="472"/>
    </location>
</feature>
<keyword evidence="2 12" id="KW-0723">Serine/threonine-protein kinase</keyword>
<evidence type="ECO:0000256" key="7">
    <source>
        <dbReference type="ARBA" id="ARBA00047899"/>
    </source>
</evidence>
<keyword evidence="10" id="KW-1133">Transmembrane helix</keyword>
<feature type="compositionally biased region" description="Low complexity" evidence="9">
    <location>
        <begin position="407"/>
        <end position="464"/>
    </location>
</feature>
<feature type="compositionally biased region" description="Polar residues" evidence="9">
    <location>
        <begin position="301"/>
        <end position="313"/>
    </location>
</feature>
<evidence type="ECO:0000256" key="10">
    <source>
        <dbReference type="SAM" id="Phobius"/>
    </source>
</evidence>
<dbReference type="FunFam" id="3.30.200.20:FF:000035">
    <property type="entry name" value="Serine/threonine protein kinase Stk1"/>
    <property type="match status" value="1"/>
</dbReference>
<evidence type="ECO:0000256" key="5">
    <source>
        <dbReference type="ARBA" id="ARBA00022777"/>
    </source>
</evidence>
<proteinExistence type="predicted"/>
<dbReference type="InterPro" id="IPR000719">
    <property type="entry name" value="Prot_kinase_dom"/>
</dbReference>
<evidence type="ECO:0000259" key="11">
    <source>
        <dbReference type="PROSITE" id="PS50011"/>
    </source>
</evidence>
<dbReference type="Gene3D" id="1.10.510.10">
    <property type="entry name" value="Transferase(Phosphotransferase) domain 1"/>
    <property type="match status" value="1"/>
</dbReference>
<dbReference type="GO" id="GO:0004674">
    <property type="term" value="F:protein serine/threonine kinase activity"/>
    <property type="evidence" value="ECO:0007669"/>
    <property type="project" value="UniProtKB-KW"/>
</dbReference>
<keyword evidence="4" id="KW-0547">Nucleotide-binding</keyword>
<dbReference type="EMBL" id="FNLF01000002">
    <property type="protein sequence ID" value="SDQ76513.1"/>
    <property type="molecule type" value="Genomic_DNA"/>
</dbReference>
<sequence>MRCGTVLADRYELLRLIATGGMGQVWEAMDTRLDRRVAVKVLKAEFSEDQEFLARFRNEARTTAALNHPGIAGVYDYGETEDQAGGAPLAYLVMELVNGEPLNAVLSRLGHLSQAQALDLLEQTGRALQVAHSAGLVHRDVKPGNILITPTGQVKITDFGIAKAVDSAPVTKTGMVMGTAQYISPEQASGEDATAASDVYSLGVVGYECLTGEPPFTAETAVALCVQHIREEPPTLPAWVPGPVADVITRALAKEPGRRFADGGELADTIAHVTRSEPLPSRRNPAVYAPTVRRPAGIPTGQRSETTQPIGSTAPSAAQARPGGRARRRRSLAAAGAFVVAAVALGGAFTLSTTGSDGGTAAGTSTTAPPSGNPGALATPRTMAERPGEDRVAPGRPGKPTDDPRPTRTTPRPTSSSSPTSTTTTTTTTSTTTDTTTTTSTTPSTTTSEPTSTTTPSPSRTTTSQPEADSRV</sequence>
<feature type="transmembrane region" description="Helical" evidence="10">
    <location>
        <begin position="331"/>
        <end position="351"/>
    </location>
</feature>
<dbReference type="Pfam" id="PF00069">
    <property type="entry name" value="Pkinase"/>
    <property type="match status" value="1"/>
</dbReference>
<dbReference type="PROSITE" id="PS00108">
    <property type="entry name" value="PROTEIN_KINASE_ST"/>
    <property type="match status" value="1"/>
</dbReference>
<name>A0A1H1DJ39_9ACTN</name>
<keyword evidence="3" id="KW-0808">Transferase</keyword>
<feature type="region of interest" description="Disordered" evidence="9">
    <location>
        <begin position="290"/>
        <end position="328"/>
    </location>
</feature>
<evidence type="ECO:0000256" key="1">
    <source>
        <dbReference type="ARBA" id="ARBA00012513"/>
    </source>
</evidence>
<feature type="domain" description="Protein kinase" evidence="11">
    <location>
        <begin position="11"/>
        <end position="275"/>
    </location>
</feature>
<evidence type="ECO:0000313" key="12">
    <source>
        <dbReference type="EMBL" id="SDQ76513.1"/>
    </source>
</evidence>
<dbReference type="FunFam" id="1.10.510.10:FF:000021">
    <property type="entry name" value="Serine/threonine protein kinase"/>
    <property type="match status" value="1"/>
</dbReference>
<dbReference type="OrthoDB" id="9762169at2"/>
<evidence type="ECO:0000256" key="3">
    <source>
        <dbReference type="ARBA" id="ARBA00022679"/>
    </source>
</evidence>
<dbReference type="GO" id="GO:0045717">
    <property type="term" value="P:negative regulation of fatty acid biosynthetic process"/>
    <property type="evidence" value="ECO:0007669"/>
    <property type="project" value="UniProtKB-ARBA"/>
</dbReference>
<dbReference type="AlphaFoldDB" id="A0A1H1DJ39"/>
<feature type="compositionally biased region" description="Low complexity" evidence="9">
    <location>
        <begin position="314"/>
        <end position="323"/>
    </location>
</feature>
<dbReference type="PANTHER" id="PTHR43289:SF6">
    <property type="entry name" value="SERINE_THREONINE-PROTEIN KINASE NEKL-3"/>
    <property type="match status" value="1"/>
</dbReference>
<dbReference type="PROSITE" id="PS50011">
    <property type="entry name" value="PROTEIN_KINASE_DOM"/>
    <property type="match status" value="1"/>
</dbReference>
<keyword evidence="13" id="KW-1185">Reference proteome</keyword>
<organism evidence="12 13">
    <name type="scientific">Tsukamurella pulmonis</name>
    <dbReference type="NCBI Taxonomy" id="47312"/>
    <lineage>
        <taxon>Bacteria</taxon>
        <taxon>Bacillati</taxon>
        <taxon>Actinomycetota</taxon>
        <taxon>Actinomycetes</taxon>
        <taxon>Mycobacteriales</taxon>
        <taxon>Tsukamurellaceae</taxon>
        <taxon>Tsukamurella</taxon>
    </lineage>
</organism>
<comment type="catalytic activity">
    <reaction evidence="8">
        <text>L-seryl-[protein] + ATP = O-phospho-L-seryl-[protein] + ADP + H(+)</text>
        <dbReference type="Rhea" id="RHEA:17989"/>
        <dbReference type="Rhea" id="RHEA-COMP:9863"/>
        <dbReference type="Rhea" id="RHEA-COMP:11604"/>
        <dbReference type="ChEBI" id="CHEBI:15378"/>
        <dbReference type="ChEBI" id="CHEBI:29999"/>
        <dbReference type="ChEBI" id="CHEBI:30616"/>
        <dbReference type="ChEBI" id="CHEBI:83421"/>
        <dbReference type="ChEBI" id="CHEBI:456216"/>
        <dbReference type="EC" id="2.7.11.1"/>
    </reaction>
</comment>
<dbReference type="InterPro" id="IPR008271">
    <property type="entry name" value="Ser/Thr_kinase_AS"/>
</dbReference>
<evidence type="ECO:0000313" key="13">
    <source>
        <dbReference type="Proteomes" id="UP000183053"/>
    </source>
</evidence>
<feature type="compositionally biased region" description="Basic and acidic residues" evidence="9">
    <location>
        <begin position="383"/>
        <end position="406"/>
    </location>
</feature>
<keyword evidence="10" id="KW-0472">Membrane</keyword>
<keyword evidence="10" id="KW-0812">Transmembrane</keyword>
<evidence type="ECO:0000256" key="6">
    <source>
        <dbReference type="ARBA" id="ARBA00022840"/>
    </source>
</evidence>
<dbReference type="PANTHER" id="PTHR43289">
    <property type="entry name" value="MITOGEN-ACTIVATED PROTEIN KINASE KINASE KINASE 20-RELATED"/>
    <property type="match status" value="1"/>
</dbReference>
<dbReference type="CDD" id="cd14014">
    <property type="entry name" value="STKc_PknB_like"/>
    <property type="match status" value="1"/>
</dbReference>
<dbReference type="SMART" id="SM00220">
    <property type="entry name" value="S_TKc"/>
    <property type="match status" value="1"/>
</dbReference>